<dbReference type="Gene3D" id="3.40.50.720">
    <property type="entry name" value="NAD(P)-binding Rossmann-like Domain"/>
    <property type="match status" value="1"/>
</dbReference>
<feature type="domain" description="Pyrroline-5-carboxylate reductase catalytic N-terminal" evidence="1">
    <location>
        <begin position="2"/>
        <end position="93"/>
    </location>
</feature>
<name>A0A1G4TQH9_9HYPH</name>
<dbReference type="InterPro" id="IPR028939">
    <property type="entry name" value="P5C_Rdtase_cat_N"/>
</dbReference>
<evidence type="ECO:0000313" key="3">
    <source>
        <dbReference type="Proteomes" id="UP000199542"/>
    </source>
</evidence>
<dbReference type="AlphaFoldDB" id="A0A1G4TQH9"/>
<organism evidence="2 3">
    <name type="scientific">Rhizobium mongolense subsp. loessense</name>
    <dbReference type="NCBI Taxonomy" id="158890"/>
    <lineage>
        <taxon>Bacteria</taxon>
        <taxon>Pseudomonadati</taxon>
        <taxon>Pseudomonadota</taxon>
        <taxon>Alphaproteobacteria</taxon>
        <taxon>Hyphomicrobiales</taxon>
        <taxon>Rhizobiaceae</taxon>
        <taxon>Rhizobium/Agrobacterium group</taxon>
        <taxon>Rhizobium</taxon>
    </lineage>
</organism>
<evidence type="ECO:0000313" key="2">
    <source>
        <dbReference type="EMBL" id="SCW83517.1"/>
    </source>
</evidence>
<proteinExistence type="predicted"/>
<evidence type="ECO:0000259" key="1">
    <source>
        <dbReference type="Pfam" id="PF03807"/>
    </source>
</evidence>
<gene>
    <name evidence="2" type="ORF">SAMN02927900_05447</name>
</gene>
<accession>A0A1G4TQH9</accession>
<sequence>MKIGIIGTGLIGANLARKWVAAGHSVRVANDFDPKALDDLAHETGAQAVPVADAVKDVEVIVTTIPLHAIPSLPSGLFKTVPNDVTLVDTSNYFPGRDRTIAAIEAGMVESQWVEQQIGRPVIKAFNNQLAYTQAHEGKPAGTPSRIAMSVYGDDAIGKTKVIGLIDDLGFDGIDAGPLAESWRQQPGTPAYCTELTAPELRAALDRAVKSRSPKLRDLSLKRLESFGEGFLASLGKGEYTLGYTSKDVVEMYRKLELQEI</sequence>
<protein>
    <recommendedName>
        <fullName evidence="1">Pyrroline-5-carboxylate reductase catalytic N-terminal domain-containing protein</fullName>
    </recommendedName>
</protein>
<dbReference type="EMBL" id="FMTM01000012">
    <property type="protein sequence ID" value="SCW83517.1"/>
    <property type="molecule type" value="Genomic_DNA"/>
</dbReference>
<dbReference type="SUPFAM" id="SSF51735">
    <property type="entry name" value="NAD(P)-binding Rossmann-fold domains"/>
    <property type="match status" value="1"/>
</dbReference>
<reference evidence="2 3" key="1">
    <citation type="submission" date="2016-10" db="EMBL/GenBank/DDBJ databases">
        <authorList>
            <person name="de Groot N.N."/>
        </authorList>
    </citation>
    <scope>NUCLEOTIDE SEQUENCE [LARGE SCALE GENOMIC DNA]</scope>
    <source>
        <strain evidence="2 3">CGMCC 1.3401</strain>
    </source>
</reference>
<dbReference type="Proteomes" id="UP000199542">
    <property type="component" value="Unassembled WGS sequence"/>
</dbReference>
<dbReference type="Pfam" id="PF03807">
    <property type="entry name" value="F420_oxidored"/>
    <property type="match status" value="1"/>
</dbReference>
<dbReference type="InterPro" id="IPR036291">
    <property type="entry name" value="NAD(P)-bd_dom_sf"/>
</dbReference>
<dbReference type="RefSeq" id="WP_092587885.1">
    <property type="nucleotide sequence ID" value="NZ_FMTM01000012.1"/>
</dbReference>